<gene>
    <name evidence="1" type="ORF">RRG08_053336</name>
</gene>
<sequence length="200" mass="22402">MKTKIHTSPDSSHVCSANATEAARASLRETPLDVTLSGATILPDFSAAVGPSKSLLNRAQLRTSTHQAQPINHQDLYKQSGERRDFHARRNILNKFHARKSRRGPFPWPHMKDAASSRATQPVEQLGQALNEVLRLPGGLSVDQWIIESLNLGHTETRSAQLSIKSRPFRRFMEWRPLQCPNIPVSTRTAPYTNDGRSHL</sequence>
<accession>A0AAE0ZKM8</accession>
<dbReference type="EMBL" id="JAWDGP010003764">
    <property type="protein sequence ID" value="KAK3771189.1"/>
    <property type="molecule type" value="Genomic_DNA"/>
</dbReference>
<name>A0AAE0ZKM8_9GAST</name>
<protein>
    <submittedName>
        <fullName evidence="1">Uncharacterized protein</fullName>
    </submittedName>
</protein>
<reference evidence="1" key="1">
    <citation type="journal article" date="2023" name="G3 (Bethesda)">
        <title>A reference genome for the long-term kleptoplast-retaining sea slug Elysia crispata morphotype clarki.</title>
        <authorList>
            <person name="Eastman K.E."/>
            <person name="Pendleton A.L."/>
            <person name="Shaikh M.A."/>
            <person name="Suttiyut T."/>
            <person name="Ogas R."/>
            <person name="Tomko P."/>
            <person name="Gavelis G."/>
            <person name="Widhalm J.R."/>
            <person name="Wisecaver J.H."/>
        </authorList>
    </citation>
    <scope>NUCLEOTIDE SEQUENCE</scope>
    <source>
        <strain evidence="1">ECLA1</strain>
    </source>
</reference>
<dbReference type="Proteomes" id="UP001283361">
    <property type="component" value="Unassembled WGS sequence"/>
</dbReference>
<proteinExistence type="predicted"/>
<keyword evidence="2" id="KW-1185">Reference proteome</keyword>
<evidence type="ECO:0000313" key="2">
    <source>
        <dbReference type="Proteomes" id="UP001283361"/>
    </source>
</evidence>
<evidence type="ECO:0000313" key="1">
    <source>
        <dbReference type="EMBL" id="KAK3771189.1"/>
    </source>
</evidence>
<dbReference type="AlphaFoldDB" id="A0AAE0ZKM8"/>
<organism evidence="1 2">
    <name type="scientific">Elysia crispata</name>
    <name type="common">lettuce slug</name>
    <dbReference type="NCBI Taxonomy" id="231223"/>
    <lineage>
        <taxon>Eukaryota</taxon>
        <taxon>Metazoa</taxon>
        <taxon>Spiralia</taxon>
        <taxon>Lophotrochozoa</taxon>
        <taxon>Mollusca</taxon>
        <taxon>Gastropoda</taxon>
        <taxon>Heterobranchia</taxon>
        <taxon>Euthyneura</taxon>
        <taxon>Panpulmonata</taxon>
        <taxon>Sacoglossa</taxon>
        <taxon>Placobranchoidea</taxon>
        <taxon>Plakobranchidae</taxon>
        <taxon>Elysia</taxon>
    </lineage>
</organism>
<comment type="caution">
    <text evidence="1">The sequence shown here is derived from an EMBL/GenBank/DDBJ whole genome shotgun (WGS) entry which is preliminary data.</text>
</comment>